<dbReference type="SUPFAM" id="SSF50044">
    <property type="entry name" value="SH3-domain"/>
    <property type="match status" value="1"/>
</dbReference>
<feature type="compositionally biased region" description="Polar residues" evidence="3">
    <location>
        <begin position="341"/>
        <end position="351"/>
    </location>
</feature>
<feature type="compositionally biased region" description="Basic and acidic residues" evidence="3">
    <location>
        <begin position="276"/>
        <end position="303"/>
    </location>
</feature>
<feature type="compositionally biased region" description="Polar residues" evidence="3">
    <location>
        <begin position="398"/>
        <end position="409"/>
    </location>
</feature>
<evidence type="ECO:0000256" key="2">
    <source>
        <dbReference type="PROSITE-ProRule" id="PRU00192"/>
    </source>
</evidence>
<accession>A0A1M2VYM7</accession>
<evidence type="ECO:0000256" key="1">
    <source>
        <dbReference type="ARBA" id="ARBA00022443"/>
    </source>
</evidence>
<feature type="region of interest" description="Disordered" evidence="3">
    <location>
        <begin position="393"/>
        <end position="442"/>
    </location>
</feature>
<proteinExistence type="predicted"/>
<dbReference type="PANTHER" id="PTHR15629">
    <property type="entry name" value="SH3YL1 PROTEIN"/>
    <property type="match status" value="1"/>
</dbReference>
<evidence type="ECO:0000259" key="4">
    <source>
        <dbReference type="PROSITE" id="PS50002"/>
    </source>
</evidence>
<keyword evidence="1 2" id="KW-0728">SH3 domain</keyword>
<dbReference type="Pfam" id="PF04366">
    <property type="entry name" value="Ysc84"/>
    <property type="match status" value="1"/>
</dbReference>
<evidence type="ECO:0000313" key="5">
    <source>
        <dbReference type="EMBL" id="OJT12714.1"/>
    </source>
</evidence>
<sequence length="541" mass="57642">MKFNTPLPQPLPKECAKAAQIFKSFVDSGNNGLDGVIPRSVLENAKGFAIFTIFKAGFLFSARAGSGIVIAKLEDGRFRKVLTQNAQKSFMSAGSLTLGGNLSIAVGPLGRNGEAIGSLNTSGKVAAMYSYSKTRGLFGGVSIEGSVIVERQDANAQAYRTDVSVKQLLSGAIPPPDWASPFIKTLEACTGMPGGRRWVQEFHSNRSEDPYMFGSVESPGLNENGPSSARGSPALSEGSPSLNGKLSKSKRTKSGSISFPPVSWGRKKSTGSYFSEFHDPSRAPEPIDDRPIPSPRAPEDRPSPRLGRVMNPATGYFETQFQTDYVSEDQLKKHPPLQRRMTPTSGSQTRTGADEGWEPGSPFNNLPPFSQAHSTMTGANSETSSHRRAFSAYAPSSVGRNGSATSNPFESYDASGDDLDDDDLLGGGSLGRSSANGVKPKLAPKAELTRPLLPHEGVARAIALFDFNAVQVRGCPVGPCLLARGPIADGAFGACVQPGDLSFKKGQVIVVMEKSDDTDTWWKGKLEGREGIFPANFVEVV</sequence>
<feature type="region of interest" description="Disordered" evidence="3">
    <location>
        <begin position="210"/>
        <end position="308"/>
    </location>
</feature>
<dbReference type="OrthoDB" id="443981at2759"/>
<dbReference type="AlphaFoldDB" id="A0A1M2VYM7"/>
<reference evidence="5 6" key="1">
    <citation type="submission" date="2016-10" db="EMBL/GenBank/DDBJ databases">
        <title>Genome sequence of the basidiomycete white-rot fungus Trametes pubescens.</title>
        <authorList>
            <person name="Makela M.R."/>
            <person name="Granchi Z."/>
            <person name="Peng M."/>
            <person name="De Vries R.P."/>
            <person name="Grigoriev I."/>
            <person name="Riley R."/>
            <person name="Hilden K."/>
        </authorList>
    </citation>
    <scope>NUCLEOTIDE SEQUENCE [LARGE SCALE GENOMIC DNA]</scope>
    <source>
        <strain evidence="5 6">FBCC735</strain>
    </source>
</reference>
<gene>
    <name evidence="5" type="ORF">TRAPUB_10742</name>
</gene>
<dbReference type="GO" id="GO:0051666">
    <property type="term" value="P:actin cortical patch localization"/>
    <property type="evidence" value="ECO:0007669"/>
    <property type="project" value="TreeGrafter"/>
</dbReference>
<dbReference type="OMA" id="SNCKARN"/>
<dbReference type="GO" id="GO:0030479">
    <property type="term" value="C:actin cortical patch"/>
    <property type="evidence" value="ECO:0007669"/>
    <property type="project" value="TreeGrafter"/>
</dbReference>
<dbReference type="PROSITE" id="PS50002">
    <property type="entry name" value="SH3"/>
    <property type="match status" value="1"/>
</dbReference>
<dbReference type="InterPro" id="IPR036028">
    <property type="entry name" value="SH3-like_dom_sf"/>
</dbReference>
<dbReference type="Gene3D" id="2.30.30.40">
    <property type="entry name" value="SH3 Domains"/>
    <property type="match status" value="1"/>
</dbReference>
<evidence type="ECO:0000313" key="6">
    <source>
        <dbReference type="Proteomes" id="UP000184267"/>
    </source>
</evidence>
<dbReference type="Proteomes" id="UP000184267">
    <property type="component" value="Unassembled WGS sequence"/>
</dbReference>
<dbReference type="InterPro" id="IPR001452">
    <property type="entry name" value="SH3_domain"/>
</dbReference>
<organism evidence="5 6">
    <name type="scientific">Trametes pubescens</name>
    <name type="common">White-rot fungus</name>
    <dbReference type="NCBI Taxonomy" id="154538"/>
    <lineage>
        <taxon>Eukaryota</taxon>
        <taxon>Fungi</taxon>
        <taxon>Dikarya</taxon>
        <taxon>Basidiomycota</taxon>
        <taxon>Agaricomycotina</taxon>
        <taxon>Agaricomycetes</taxon>
        <taxon>Polyporales</taxon>
        <taxon>Polyporaceae</taxon>
        <taxon>Trametes</taxon>
    </lineage>
</organism>
<dbReference type="GO" id="GO:0051017">
    <property type="term" value="P:actin filament bundle assembly"/>
    <property type="evidence" value="ECO:0007669"/>
    <property type="project" value="TreeGrafter"/>
</dbReference>
<evidence type="ECO:0000256" key="3">
    <source>
        <dbReference type="SAM" id="MobiDB-lite"/>
    </source>
</evidence>
<dbReference type="InterPro" id="IPR051702">
    <property type="entry name" value="SH3_domain_YSC84-like"/>
</dbReference>
<dbReference type="STRING" id="154538.A0A1M2VYM7"/>
<dbReference type="SMART" id="SM00326">
    <property type="entry name" value="SH3"/>
    <property type="match status" value="1"/>
</dbReference>
<dbReference type="GO" id="GO:0035091">
    <property type="term" value="F:phosphatidylinositol binding"/>
    <property type="evidence" value="ECO:0007669"/>
    <property type="project" value="TreeGrafter"/>
</dbReference>
<dbReference type="PANTHER" id="PTHR15629:SF2">
    <property type="entry name" value="SH3 DOMAIN-CONTAINING YSC84-LIKE PROTEIN 1"/>
    <property type="match status" value="1"/>
</dbReference>
<feature type="compositionally biased region" description="Acidic residues" evidence="3">
    <location>
        <begin position="415"/>
        <end position="424"/>
    </location>
</feature>
<protein>
    <submittedName>
        <fullName evidence="5">SH3 domain-containing protein</fullName>
    </submittedName>
</protein>
<dbReference type="InterPro" id="IPR007461">
    <property type="entry name" value="Ysc84_actin-binding"/>
</dbReference>
<feature type="domain" description="SH3" evidence="4">
    <location>
        <begin position="456"/>
        <end position="541"/>
    </location>
</feature>
<comment type="caution">
    <text evidence="5">The sequence shown here is derived from an EMBL/GenBank/DDBJ whole genome shotgun (WGS) entry which is preliminary data.</text>
</comment>
<dbReference type="GO" id="GO:0051015">
    <property type="term" value="F:actin filament binding"/>
    <property type="evidence" value="ECO:0007669"/>
    <property type="project" value="TreeGrafter"/>
</dbReference>
<keyword evidence="6" id="KW-1185">Reference proteome</keyword>
<name>A0A1M2VYM7_TRAPU</name>
<dbReference type="Pfam" id="PF07653">
    <property type="entry name" value="SH3_2"/>
    <property type="match status" value="1"/>
</dbReference>
<feature type="region of interest" description="Disordered" evidence="3">
    <location>
        <begin position="329"/>
        <end position="361"/>
    </location>
</feature>
<dbReference type="EMBL" id="MNAD01000453">
    <property type="protein sequence ID" value="OJT12714.1"/>
    <property type="molecule type" value="Genomic_DNA"/>
</dbReference>
<dbReference type="PRINTS" id="PR00452">
    <property type="entry name" value="SH3DOMAIN"/>
</dbReference>